<keyword evidence="3 4" id="KW-0472">Membrane</keyword>
<keyword evidence="6" id="KW-1185">Reference proteome</keyword>
<proteinExistence type="predicted"/>
<protein>
    <recommendedName>
        <fullName evidence="7">ABC transmembrane type-1 domain-containing protein</fullName>
    </recommendedName>
</protein>
<feature type="transmembrane region" description="Helical" evidence="4">
    <location>
        <begin position="86"/>
        <end position="105"/>
    </location>
</feature>
<reference evidence="5 6" key="1">
    <citation type="journal article" date="2024" name="G3 (Bethesda)">
        <title>Genome assembly of Hibiscus sabdariffa L. provides insights into metabolisms of medicinal natural products.</title>
        <authorList>
            <person name="Kim T."/>
        </authorList>
    </citation>
    <scope>NUCLEOTIDE SEQUENCE [LARGE SCALE GENOMIC DNA]</scope>
    <source>
        <strain evidence="5">TK-2024</strain>
        <tissue evidence="5">Old leaves</tissue>
    </source>
</reference>
<evidence type="ECO:0000256" key="3">
    <source>
        <dbReference type="ARBA" id="ARBA00023136"/>
    </source>
</evidence>
<name>A0ABR2BEX3_9ROSI</name>
<evidence type="ECO:0008006" key="7">
    <source>
        <dbReference type="Google" id="ProtNLM"/>
    </source>
</evidence>
<comment type="caution">
    <text evidence="5">The sequence shown here is derived from an EMBL/GenBank/DDBJ whole genome shotgun (WGS) entry which is preliminary data.</text>
</comment>
<keyword evidence="2 4" id="KW-1133">Transmembrane helix</keyword>
<evidence type="ECO:0000313" key="6">
    <source>
        <dbReference type="Proteomes" id="UP001472677"/>
    </source>
</evidence>
<gene>
    <name evidence="5" type="ORF">V6N12_038419</name>
</gene>
<evidence type="ECO:0000313" key="5">
    <source>
        <dbReference type="EMBL" id="KAK8505685.1"/>
    </source>
</evidence>
<dbReference type="Proteomes" id="UP001472677">
    <property type="component" value="Unassembled WGS sequence"/>
</dbReference>
<accession>A0ABR2BEX3</accession>
<dbReference type="EMBL" id="JBBPBM010000125">
    <property type="protein sequence ID" value="KAK8505685.1"/>
    <property type="molecule type" value="Genomic_DNA"/>
</dbReference>
<evidence type="ECO:0000256" key="4">
    <source>
        <dbReference type="SAM" id="Phobius"/>
    </source>
</evidence>
<evidence type="ECO:0000256" key="1">
    <source>
        <dbReference type="ARBA" id="ARBA00022692"/>
    </source>
</evidence>
<sequence length="115" mass="13197">MGERLTLGVNEVMFSAILKNEIGWFDDLNNSSSMLASRLESDAAFLKAFKAFVYPWLFLFLFLDLYARELVEPSKRLFTRGQIAGIFYDISQFFIFYGLGLWHGSVLMGKELASF</sequence>
<keyword evidence="1 4" id="KW-0812">Transmembrane</keyword>
<feature type="transmembrane region" description="Helical" evidence="4">
    <location>
        <begin position="44"/>
        <end position="66"/>
    </location>
</feature>
<evidence type="ECO:0000256" key="2">
    <source>
        <dbReference type="ARBA" id="ARBA00022989"/>
    </source>
</evidence>
<dbReference type="InterPro" id="IPR036640">
    <property type="entry name" value="ABC1_TM_sf"/>
</dbReference>
<organism evidence="5 6">
    <name type="scientific">Hibiscus sabdariffa</name>
    <name type="common">roselle</name>
    <dbReference type="NCBI Taxonomy" id="183260"/>
    <lineage>
        <taxon>Eukaryota</taxon>
        <taxon>Viridiplantae</taxon>
        <taxon>Streptophyta</taxon>
        <taxon>Embryophyta</taxon>
        <taxon>Tracheophyta</taxon>
        <taxon>Spermatophyta</taxon>
        <taxon>Magnoliopsida</taxon>
        <taxon>eudicotyledons</taxon>
        <taxon>Gunneridae</taxon>
        <taxon>Pentapetalae</taxon>
        <taxon>rosids</taxon>
        <taxon>malvids</taxon>
        <taxon>Malvales</taxon>
        <taxon>Malvaceae</taxon>
        <taxon>Malvoideae</taxon>
        <taxon>Hibiscus</taxon>
    </lineage>
</organism>
<dbReference type="Gene3D" id="1.20.1560.10">
    <property type="entry name" value="ABC transporter type 1, transmembrane domain"/>
    <property type="match status" value="1"/>
</dbReference>